<dbReference type="InterPro" id="IPR011853">
    <property type="entry name" value="TRAP_DctM-Dct_fused"/>
</dbReference>
<feature type="domain" description="TRAP C4-dicarboxylate transport system permease DctM subunit" evidence="3">
    <location>
        <begin position="226"/>
        <end position="584"/>
    </location>
</feature>
<feature type="transmembrane region" description="Helical" evidence="2">
    <location>
        <begin position="475"/>
        <end position="493"/>
    </location>
</feature>
<dbReference type="Pfam" id="PF06808">
    <property type="entry name" value="DctM"/>
    <property type="match status" value="2"/>
</dbReference>
<reference evidence="5 7" key="2">
    <citation type="journal article" date="2014" name="PLoS Genet.">
        <title>Phylogenetically driven sequencing of extremely halophilic archaea reveals strategies for static and dynamic osmo-response.</title>
        <authorList>
            <person name="Becker E.A."/>
            <person name="Seitzer P.M."/>
            <person name="Tritt A."/>
            <person name="Larsen D."/>
            <person name="Krusor M."/>
            <person name="Yao A.I."/>
            <person name="Wu D."/>
            <person name="Madern D."/>
            <person name="Eisen J.A."/>
            <person name="Darling A.E."/>
            <person name="Facciotti M.T."/>
        </authorList>
    </citation>
    <scope>NUCLEOTIDE SEQUENCE [LARGE SCALE GENOMIC DNA]</scope>
    <source>
        <strain evidence="5">B3</strain>
        <strain evidence="7">DSM 18796 / CECT 7217 / JCM 14584 / KCTC 4019 / B3</strain>
    </source>
</reference>
<evidence type="ECO:0000256" key="2">
    <source>
        <dbReference type="SAM" id="Phobius"/>
    </source>
</evidence>
<dbReference type="AlphaFoldDB" id="D8J4D2"/>
<proteinExistence type="predicted"/>
<feature type="transmembrane region" description="Helical" evidence="2">
    <location>
        <begin position="698"/>
        <end position="714"/>
    </location>
</feature>
<feature type="transmembrane region" description="Helical" evidence="2">
    <location>
        <begin position="238"/>
        <end position="257"/>
    </location>
</feature>
<feature type="transmembrane region" description="Helical" evidence="2">
    <location>
        <begin position="843"/>
        <end position="868"/>
    </location>
</feature>
<feature type="region of interest" description="Disordered" evidence="1">
    <location>
        <begin position="1"/>
        <end position="26"/>
    </location>
</feature>
<dbReference type="eggNOG" id="arCOG01906">
    <property type="taxonomic scope" value="Archaea"/>
</dbReference>
<feature type="transmembrane region" description="Helical" evidence="2">
    <location>
        <begin position="726"/>
        <end position="750"/>
    </location>
</feature>
<feature type="transmembrane region" description="Helical" evidence="2">
    <location>
        <begin position="304"/>
        <end position="325"/>
    </location>
</feature>
<dbReference type="KEGG" id="hje:HacjB3_00505"/>
<feature type="transmembrane region" description="Helical" evidence="2">
    <location>
        <begin position="77"/>
        <end position="100"/>
    </location>
</feature>
<protein>
    <recommendedName>
        <fullName evidence="3">TRAP C4-dicarboxylate transport system permease DctM subunit domain-containing protein</fullName>
    </recommendedName>
</protein>
<feature type="transmembrane region" description="Helical" evidence="2">
    <location>
        <begin position="762"/>
        <end position="785"/>
    </location>
</feature>
<feature type="domain" description="TRAP C4-dicarboxylate transport system permease DctM subunit" evidence="3">
    <location>
        <begin position="628"/>
        <end position="786"/>
    </location>
</feature>
<feature type="transmembrane region" description="Helical" evidence="2">
    <location>
        <begin position="38"/>
        <end position="57"/>
    </location>
</feature>
<feature type="transmembrane region" description="Helical" evidence="2">
    <location>
        <begin position="874"/>
        <end position="897"/>
    </location>
</feature>
<evidence type="ECO:0000313" key="7">
    <source>
        <dbReference type="Proteomes" id="UP000011645"/>
    </source>
</evidence>
<organism evidence="4 6">
    <name type="scientific">Halalkalicoccus jeotgali (strain DSM 18796 / CECT 7217 / JCM 14584 / KCTC 4019 / B3)</name>
    <dbReference type="NCBI Taxonomy" id="795797"/>
    <lineage>
        <taxon>Archaea</taxon>
        <taxon>Methanobacteriati</taxon>
        <taxon>Methanobacteriota</taxon>
        <taxon>Stenosarchaea group</taxon>
        <taxon>Halobacteria</taxon>
        <taxon>Halobacteriales</taxon>
        <taxon>Halococcaceae</taxon>
        <taxon>Halalkalicoccus</taxon>
    </lineage>
</organism>
<keyword evidence="2" id="KW-1133">Transmembrane helix</keyword>
<dbReference type="Proteomes" id="UP000000390">
    <property type="component" value="Chromosome"/>
</dbReference>
<dbReference type="EMBL" id="AOHV01000045">
    <property type="protein sequence ID" value="ELY33031.1"/>
    <property type="molecule type" value="Genomic_DNA"/>
</dbReference>
<feature type="transmembrane region" description="Helical" evidence="2">
    <location>
        <begin position="811"/>
        <end position="834"/>
    </location>
</feature>
<feature type="compositionally biased region" description="Acidic residues" evidence="1">
    <location>
        <begin position="10"/>
        <end position="26"/>
    </location>
</feature>
<feature type="transmembrane region" description="Helical" evidence="2">
    <location>
        <begin position="524"/>
        <end position="542"/>
    </location>
</feature>
<evidence type="ECO:0000313" key="5">
    <source>
        <dbReference type="EMBL" id="ELY33031.1"/>
    </source>
</evidence>
<dbReference type="HOGENOM" id="CLU_007041_0_0_2"/>
<feature type="transmembrane region" description="Helical" evidence="2">
    <location>
        <begin position="668"/>
        <end position="691"/>
    </location>
</feature>
<keyword evidence="2" id="KW-0472">Membrane</keyword>
<dbReference type="PATRIC" id="fig|795797.18.peg.103"/>
<sequence length="918" mass="95762">MSTSSGDATGEADEPELSEEEQQELIDELERRRDPRGIAAVLVAVVGIAFSLYQVWIAAHGFEFGLTLPIVGEVELAALQLLQVNAVHVVFALVLAFLLYPPTTGDGPLAGRLARIVPALSDRFGADSPVTRGARGLRSGVRWAFVDARRERVTPADVVCIVIAVLAALYMLTSFSEVQRMRVFGLGTGRTIGEIVPPLEPLVAAISALGIPLDSTSVAFLLGAAGVILVLEATRRSLGIYLTLIVLAFVLYARYGYLIPGDGVVSTPFGFGIGLPYIEIFSIPPGDWATIIQNFWYNTENGVFGIPVTVSVQFIYIFILFGAILEMSGAGQWFIDLAYAVTGHRKGGPAKASVLASGFMGTISGSSIANTVTTGAFTIPLMKRSGYRSEFAGAVEASASSGGQILPPVMGAAAFLIVEYTATPYSDVIIAAAVPAVAFFFGVWVMVHLEASRTNIERIDKADTIPIRPHLRKGWFYLVPIALLLYYLVIARLSVARSAWFSILAIIATIAIVAAYSERTRGPLLGAIVGLFALETFAYLFAGTGLLGVLTGGATGGLGVEAALSAAAGNLVWIALLVSVLVLVARPDLDAPFLDYDPSVDETAETTANALGRPSLARNAPFGFGTFVLRSLEAGARTATPIVVAVAAVGIIPGVLSATGLAPNLTTFITSLAGGSTALLLLITAIAAIILGMGVPTTATYILLASVLAPAIVQSGEIPVLAAHLFILYFGVIADITPPVAVAAYAAAGVAKSDPFPTGVEAFTLSLNKAIVPFAFAFTPGIVLLRSTGNGDARVIGLADVLDIGFFVPEVIVPIVGTFLGVVALGPTIIGYLYASVPRVERALFAVSAVLLMTPLTLFTTVADLMALVSPYTLTAPLAVGPVLRAAGAVLFVALALKNRRAGENRPGTATTAEPTTD</sequence>
<feature type="transmembrane region" description="Helical" evidence="2">
    <location>
        <begin position="405"/>
        <end position="422"/>
    </location>
</feature>
<evidence type="ECO:0000256" key="1">
    <source>
        <dbReference type="SAM" id="MobiDB-lite"/>
    </source>
</evidence>
<feature type="transmembrane region" description="Helical" evidence="2">
    <location>
        <begin position="158"/>
        <end position="176"/>
    </location>
</feature>
<name>D8J4D2_HALJB</name>
<dbReference type="PANTHER" id="PTHR43849:SF2">
    <property type="entry name" value="BLL3936 PROTEIN"/>
    <property type="match status" value="1"/>
</dbReference>
<dbReference type="STRING" id="795797.HacjB3_00505"/>
<dbReference type="GeneID" id="9417894"/>
<feature type="transmembrane region" description="Helical" evidence="2">
    <location>
        <begin position="639"/>
        <end position="662"/>
    </location>
</feature>
<reference evidence="4 6" key="1">
    <citation type="journal article" date="2010" name="J. Bacteriol.">
        <title>Complete genome sequence of Halalkalicoccus jeotgali B3(T), an extremely halophilic archaeon.</title>
        <authorList>
            <person name="Roh S.W."/>
            <person name="Nam Y.D."/>
            <person name="Nam S.H."/>
            <person name="Choi S.H."/>
            <person name="Park H.S."/>
            <person name="Bae J.W."/>
        </authorList>
    </citation>
    <scope>NUCLEOTIDE SEQUENCE [LARGE SCALE GENOMIC DNA]</scope>
    <source>
        <strain evidence="4">B3</strain>
        <strain evidence="6">DSM 18796 / CECT 7217 / JCM 14584 / KCTC 4019 / B3</strain>
    </source>
</reference>
<feature type="transmembrane region" description="Helical" evidence="2">
    <location>
        <begin position="499"/>
        <end position="517"/>
    </location>
</feature>
<feature type="transmembrane region" description="Helical" evidence="2">
    <location>
        <begin position="202"/>
        <end position="231"/>
    </location>
</feature>
<evidence type="ECO:0000259" key="3">
    <source>
        <dbReference type="Pfam" id="PF06808"/>
    </source>
</evidence>
<evidence type="ECO:0000313" key="4">
    <source>
        <dbReference type="EMBL" id="ADJ13494.1"/>
    </source>
</evidence>
<dbReference type="Proteomes" id="UP000011645">
    <property type="component" value="Unassembled WGS sequence"/>
</dbReference>
<dbReference type="OrthoDB" id="371890at2157"/>
<dbReference type="PANTHER" id="PTHR43849">
    <property type="entry name" value="BLL3936 PROTEIN"/>
    <property type="match status" value="1"/>
</dbReference>
<keyword evidence="2" id="KW-0812">Transmembrane</keyword>
<evidence type="ECO:0000313" key="6">
    <source>
        <dbReference type="Proteomes" id="UP000000390"/>
    </source>
</evidence>
<feature type="transmembrane region" description="Helical" evidence="2">
    <location>
        <begin position="562"/>
        <end position="584"/>
    </location>
</feature>
<accession>D8J4D2</accession>
<dbReference type="RefSeq" id="WP_008419053.1">
    <property type="nucleotide sequence ID" value="NC_014297.1"/>
</dbReference>
<keyword evidence="7" id="KW-1185">Reference proteome</keyword>
<gene>
    <name evidence="4" type="ordered locus">HacjB3_00505</name>
    <name evidence="5" type="ORF">C497_18827</name>
</gene>
<feature type="transmembrane region" description="Helical" evidence="2">
    <location>
        <begin position="428"/>
        <end position="449"/>
    </location>
</feature>
<dbReference type="EMBL" id="CP002062">
    <property type="protein sequence ID" value="ADJ13494.1"/>
    <property type="molecule type" value="Genomic_DNA"/>
</dbReference>
<dbReference type="NCBIfam" id="TIGR02123">
    <property type="entry name" value="TRAP_fused"/>
    <property type="match status" value="1"/>
</dbReference>
<dbReference type="InterPro" id="IPR010656">
    <property type="entry name" value="DctM"/>
</dbReference>